<dbReference type="Gene3D" id="3.50.50.60">
    <property type="entry name" value="FAD/NAD(P)-binding domain"/>
    <property type="match status" value="1"/>
</dbReference>
<dbReference type="InterPro" id="IPR051704">
    <property type="entry name" value="FAD_aromatic-hydroxylase"/>
</dbReference>
<evidence type="ECO:0000313" key="7">
    <source>
        <dbReference type="Proteomes" id="UP000030752"/>
    </source>
</evidence>
<dbReference type="STRING" id="1220924.W2RPI5"/>
<dbReference type="AlphaFoldDB" id="W2RPI5"/>
<dbReference type="PANTHER" id="PTHR46865">
    <property type="entry name" value="OXIDOREDUCTASE-RELATED"/>
    <property type="match status" value="1"/>
</dbReference>
<keyword evidence="1" id="KW-0285">Flavoprotein</keyword>
<feature type="domain" description="FAD-binding" evidence="5">
    <location>
        <begin position="6"/>
        <end position="351"/>
    </location>
</feature>
<proteinExistence type="predicted"/>
<sequence>MPAERVLICGAGIAGSVLAFWLAKHDYQVVVIERSKVDQKTGQGLEIEEPALTVVREMGILEELKANRTHETGFNLVDQQSRSHGTFEVGASSPTGELEMMRGDLTEILYKAANKSSNVTYRFETVLQNLTQTQDKVIAGLENRNSKTTTTEEFDFAIGADGVKSRTRQLIMGPPEELNCFKPVGASVAYFSIPKEDQDLPYSRLCNFPDRRVIWIRPIRRDSKEVSVYLIHLQTANTTLREANSSGDRQKQKAALAESFSGLGWEAPRVIEHMMNADNFYSDELVQVKLPTWSQHRVALLGDSTWAPTPFTGQGNQLAIIGAWVLAQEMSRHRSRAAFEKYETRLRPYVETCQQIPLGGYAPYLCCPKTIWGIWLFRTFMYLLSTMMRIYARVVPAGKSTGQPSHSPEFDLEVDGVSKSTR</sequence>
<accession>W2RPI5</accession>
<evidence type="ECO:0000259" key="5">
    <source>
        <dbReference type="Pfam" id="PF01494"/>
    </source>
</evidence>
<evidence type="ECO:0000256" key="1">
    <source>
        <dbReference type="ARBA" id="ARBA00022630"/>
    </source>
</evidence>
<organism evidence="6 7">
    <name type="scientific">Cyphellophora europaea (strain CBS 101466)</name>
    <name type="common">Phialophora europaea</name>
    <dbReference type="NCBI Taxonomy" id="1220924"/>
    <lineage>
        <taxon>Eukaryota</taxon>
        <taxon>Fungi</taxon>
        <taxon>Dikarya</taxon>
        <taxon>Ascomycota</taxon>
        <taxon>Pezizomycotina</taxon>
        <taxon>Eurotiomycetes</taxon>
        <taxon>Chaetothyriomycetidae</taxon>
        <taxon>Chaetothyriales</taxon>
        <taxon>Cyphellophoraceae</taxon>
        <taxon>Cyphellophora</taxon>
    </lineage>
</organism>
<dbReference type="PANTHER" id="PTHR46865:SF2">
    <property type="entry name" value="MONOOXYGENASE"/>
    <property type="match status" value="1"/>
</dbReference>
<dbReference type="Gene3D" id="3.30.9.10">
    <property type="entry name" value="D-Amino Acid Oxidase, subunit A, domain 2"/>
    <property type="match status" value="1"/>
</dbReference>
<dbReference type="RefSeq" id="XP_008719813.1">
    <property type="nucleotide sequence ID" value="XM_008721591.1"/>
</dbReference>
<dbReference type="InterPro" id="IPR036188">
    <property type="entry name" value="FAD/NAD-bd_sf"/>
</dbReference>
<name>W2RPI5_CYPE1</name>
<feature type="region of interest" description="Disordered" evidence="4">
    <location>
        <begin position="399"/>
        <end position="422"/>
    </location>
</feature>
<gene>
    <name evidence="6" type="ORF">HMPREF1541_07267</name>
</gene>
<dbReference type="Proteomes" id="UP000030752">
    <property type="component" value="Unassembled WGS sequence"/>
</dbReference>
<dbReference type="VEuPathDB" id="FungiDB:HMPREF1541_07267"/>
<dbReference type="SUPFAM" id="SSF51905">
    <property type="entry name" value="FAD/NAD(P)-binding domain"/>
    <property type="match status" value="1"/>
</dbReference>
<dbReference type="GeneID" id="19974606"/>
<dbReference type="HOGENOM" id="CLU_009665_1_0_1"/>
<evidence type="ECO:0000256" key="4">
    <source>
        <dbReference type="SAM" id="MobiDB-lite"/>
    </source>
</evidence>
<dbReference type="GO" id="GO:0071949">
    <property type="term" value="F:FAD binding"/>
    <property type="evidence" value="ECO:0007669"/>
    <property type="project" value="InterPro"/>
</dbReference>
<evidence type="ECO:0000256" key="2">
    <source>
        <dbReference type="ARBA" id="ARBA00022827"/>
    </source>
</evidence>
<dbReference type="InParanoid" id="W2RPI5"/>
<keyword evidence="2" id="KW-0274">FAD</keyword>
<dbReference type="Pfam" id="PF01494">
    <property type="entry name" value="FAD_binding_3"/>
    <property type="match status" value="1"/>
</dbReference>
<evidence type="ECO:0000256" key="3">
    <source>
        <dbReference type="ARBA" id="ARBA00023002"/>
    </source>
</evidence>
<dbReference type="GO" id="GO:0016491">
    <property type="term" value="F:oxidoreductase activity"/>
    <property type="evidence" value="ECO:0007669"/>
    <property type="project" value="UniProtKB-KW"/>
</dbReference>
<dbReference type="InterPro" id="IPR002938">
    <property type="entry name" value="FAD-bd"/>
</dbReference>
<evidence type="ECO:0000313" key="6">
    <source>
        <dbReference type="EMBL" id="ETN37644.1"/>
    </source>
</evidence>
<dbReference type="eggNOG" id="ENOG502SM12">
    <property type="taxonomic scope" value="Eukaryota"/>
</dbReference>
<reference evidence="6 7" key="1">
    <citation type="submission" date="2013-03" db="EMBL/GenBank/DDBJ databases">
        <title>The Genome Sequence of Phialophora europaea CBS 101466.</title>
        <authorList>
            <consortium name="The Broad Institute Genomics Platform"/>
            <person name="Cuomo C."/>
            <person name="de Hoog S."/>
            <person name="Gorbushina A."/>
            <person name="Walker B."/>
            <person name="Young S.K."/>
            <person name="Zeng Q."/>
            <person name="Gargeya S."/>
            <person name="Fitzgerald M."/>
            <person name="Haas B."/>
            <person name="Abouelleil A."/>
            <person name="Allen A.W."/>
            <person name="Alvarado L."/>
            <person name="Arachchi H.M."/>
            <person name="Berlin A.M."/>
            <person name="Chapman S.B."/>
            <person name="Gainer-Dewar J."/>
            <person name="Goldberg J."/>
            <person name="Griggs A."/>
            <person name="Gujja S."/>
            <person name="Hansen M."/>
            <person name="Howarth C."/>
            <person name="Imamovic A."/>
            <person name="Ireland A."/>
            <person name="Larimer J."/>
            <person name="McCowan C."/>
            <person name="Murphy C."/>
            <person name="Pearson M."/>
            <person name="Poon T.W."/>
            <person name="Priest M."/>
            <person name="Roberts A."/>
            <person name="Saif S."/>
            <person name="Shea T."/>
            <person name="Sisk P."/>
            <person name="Sykes S."/>
            <person name="Wortman J."/>
            <person name="Nusbaum C."/>
            <person name="Birren B."/>
        </authorList>
    </citation>
    <scope>NUCLEOTIDE SEQUENCE [LARGE SCALE GENOMIC DNA]</scope>
    <source>
        <strain evidence="6 7">CBS 101466</strain>
    </source>
</reference>
<keyword evidence="7" id="KW-1185">Reference proteome</keyword>
<dbReference type="OrthoDB" id="655030at2759"/>
<dbReference type="EMBL" id="KB822723">
    <property type="protein sequence ID" value="ETN37644.1"/>
    <property type="molecule type" value="Genomic_DNA"/>
</dbReference>
<keyword evidence="3" id="KW-0560">Oxidoreductase</keyword>
<dbReference type="PRINTS" id="PR00420">
    <property type="entry name" value="RNGMNOXGNASE"/>
</dbReference>
<protein>
    <recommendedName>
        <fullName evidence="5">FAD-binding domain-containing protein</fullName>
    </recommendedName>
</protein>